<dbReference type="AlphaFoldDB" id="A0A2G2XY84"/>
<keyword evidence="2" id="KW-1185">Reference proteome</keyword>
<dbReference type="Gramene" id="PHT62474">
    <property type="protein sequence ID" value="PHT62474"/>
    <property type="gene ID" value="T459_33691"/>
</dbReference>
<proteinExistence type="predicted"/>
<comment type="caution">
    <text evidence="1">The sequence shown here is derived from an EMBL/GenBank/DDBJ whole genome shotgun (WGS) entry which is preliminary data.</text>
</comment>
<sequence>MSTEKLIENVPASAMSSTHSLRYYTEPATIFDELPTATIIGVSRPDASDISPLLLSYTIEVQYKQFKWRLLKKASQVIYLHFALRRRAIIEELHEKQEQVKEWLHHIGIGEHTAVTHDDDEDDGAVPIYNEDSIRNRCVPSRAALSIIRPALGRQQTITRKAKIAMQEYLNHFLGNLDIVNSREISLASGSDRRRNGVGILVDEELRG</sequence>
<evidence type="ECO:0000313" key="2">
    <source>
        <dbReference type="Proteomes" id="UP000222542"/>
    </source>
</evidence>
<protein>
    <submittedName>
        <fullName evidence="1">Uncharacterized protein</fullName>
    </submittedName>
</protein>
<reference evidence="1 2" key="1">
    <citation type="journal article" date="2014" name="Nat. Genet.">
        <title>Genome sequence of the hot pepper provides insights into the evolution of pungency in Capsicum species.</title>
        <authorList>
            <person name="Kim S."/>
            <person name="Park M."/>
            <person name="Yeom S.I."/>
            <person name="Kim Y.M."/>
            <person name="Lee J.M."/>
            <person name="Lee H.A."/>
            <person name="Seo E."/>
            <person name="Choi J."/>
            <person name="Cheong K."/>
            <person name="Kim K.T."/>
            <person name="Jung K."/>
            <person name="Lee G.W."/>
            <person name="Oh S.K."/>
            <person name="Bae C."/>
            <person name="Kim S.B."/>
            <person name="Lee H.Y."/>
            <person name="Kim S.Y."/>
            <person name="Kim M.S."/>
            <person name="Kang B.C."/>
            <person name="Jo Y.D."/>
            <person name="Yang H.B."/>
            <person name="Jeong H.J."/>
            <person name="Kang W.H."/>
            <person name="Kwon J.K."/>
            <person name="Shin C."/>
            <person name="Lim J.Y."/>
            <person name="Park J.H."/>
            <person name="Huh J.H."/>
            <person name="Kim J.S."/>
            <person name="Kim B.D."/>
            <person name="Cohen O."/>
            <person name="Paran I."/>
            <person name="Suh M.C."/>
            <person name="Lee S.B."/>
            <person name="Kim Y.K."/>
            <person name="Shin Y."/>
            <person name="Noh S.J."/>
            <person name="Park J."/>
            <person name="Seo Y.S."/>
            <person name="Kwon S.Y."/>
            <person name="Kim H.A."/>
            <person name="Park J.M."/>
            <person name="Kim H.J."/>
            <person name="Choi S.B."/>
            <person name="Bosland P.W."/>
            <person name="Reeves G."/>
            <person name="Jo S.H."/>
            <person name="Lee B.W."/>
            <person name="Cho H.T."/>
            <person name="Choi H.S."/>
            <person name="Lee M.S."/>
            <person name="Yu Y."/>
            <person name="Do Choi Y."/>
            <person name="Park B.S."/>
            <person name="van Deynze A."/>
            <person name="Ashrafi H."/>
            <person name="Hill T."/>
            <person name="Kim W.T."/>
            <person name="Pai H.S."/>
            <person name="Ahn H.K."/>
            <person name="Yeam I."/>
            <person name="Giovannoni J.J."/>
            <person name="Rose J.K."/>
            <person name="Sorensen I."/>
            <person name="Lee S.J."/>
            <person name="Kim R.W."/>
            <person name="Choi I.Y."/>
            <person name="Choi B.S."/>
            <person name="Lim J.S."/>
            <person name="Lee Y.H."/>
            <person name="Choi D."/>
        </authorList>
    </citation>
    <scope>NUCLEOTIDE SEQUENCE [LARGE SCALE GENOMIC DNA]</scope>
    <source>
        <strain evidence="2">cv. CM334</strain>
    </source>
</reference>
<dbReference type="Proteomes" id="UP000222542">
    <property type="component" value="Unassembled WGS sequence"/>
</dbReference>
<reference evidence="1 2" key="2">
    <citation type="journal article" date="2017" name="Genome Biol.">
        <title>New reference genome sequences of hot pepper reveal the massive evolution of plant disease-resistance genes by retroduplication.</title>
        <authorList>
            <person name="Kim S."/>
            <person name="Park J."/>
            <person name="Yeom S.I."/>
            <person name="Kim Y.M."/>
            <person name="Seo E."/>
            <person name="Kim K.T."/>
            <person name="Kim M.S."/>
            <person name="Lee J.M."/>
            <person name="Cheong K."/>
            <person name="Shin H.S."/>
            <person name="Kim S.B."/>
            <person name="Han K."/>
            <person name="Lee J."/>
            <person name="Park M."/>
            <person name="Lee H.A."/>
            <person name="Lee H.Y."/>
            <person name="Lee Y."/>
            <person name="Oh S."/>
            <person name="Lee J.H."/>
            <person name="Choi E."/>
            <person name="Choi E."/>
            <person name="Lee S.E."/>
            <person name="Jeon J."/>
            <person name="Kim H."/>
            <person name="Choi G."/>
            <person name="Song H."/>
            <person name="Lee J."/>
            <person name="Lee S.C."/>
            <person name="Kwon J.K."/>
            <person name="Lee H.Y."/>
            <person name="Koo N."/>
            <person name="Hong Y."/>
            <person name="Kim R.W."/>
            <person name="Kang W.H."/>
            <person name="Huh J.H."/>
            <person name="Kang B.C."/>
            <person name="Yang T.J."/>
            <person name="Lee Y.H."/>
            <person name="Bennetzen J.L."/>
            <person name="Choi D."/>
        </authorList>
    </citation>
    <scope>NUCLEOTIDE SEQUENCE [LARGE SCALE GENOMIC DNA]</scope>
    <source>
        <strain evidence="2">cv. CM334</strain>
    </source>
</reference>
<evidence type="ECO:0000313" key="1">
    <source>
        <dbReference type="EMBL" id="PHT62474.1"/>
    </source>
</evidence>
<name>A0A2G2XY84_CAPAN</name>
<organism evidence="1 2">
    <name type="scientific">Capsicum annuum</name>
    <name type="common">Capsicum pepper</name>
    <dbReference type="NCBI Taxonomy" id="4072"/>
    <lineage>
        <taxon>Eukaryota</taxon>
        <taxon>Viridiplantae</taxon>
        <taxon>Streptophyta</taxon>
        <taxon>Embryophyta</taxon>
        <taxon>Tracheophyta</taxon>
        <taxon>Spermatophyta</taxon>
        <taxon>Magnoliopsida</taxon>
        <taxon>eudicotyledons</taxon>
        <taxon>Gunneridae</taxon>
        <taxon>Pentapetalae</taxon>
        <taxon>asterids</taxon>
        <taxon>lamiids</taxon>
        <taxon>Solanales</taxon>
        <taxon>Solanaceae</taxon>
        <taxon>Solanoideae</taxon>
        <taxon>Capsiceae</taxon>
        <taxon>Capsicum</taxon>
    </lineage>
</organism>
<dbReference type="OMA" id="HIGIGEH"/>
<gene>
    <name evidence="1" type="ORF">T459_33691</name>
</gene>
<accession>A0A2G2XY84</accession>
<dbReference type="STRING" id="4072.A0A2G2XY84"/>
<dbReference type="EMBL" id="AYRZ02000076">
    <property type="protein sequence ID" value="PHT62474.1"/>
    <property type="molecule type" value="Genomic_DNA"/>
</dbReference>